<dbReference type="Gene3D" id="3.40.630.40">
    <property type="entry name" value="Zn-dependent exopeptidases"/>
    <property type="match status" value="1"/>
</dbReference>
<dbReference type="EMBL" id="CP003537">
    <property type="protein sequence ID" value="AGH95731.1"/>
    <property type="molecule type" value="Genomic_DNA"/>
</dbReference>
<dbReference type="STRING" id="1184267.A11Q_1515"/>
<dbReference type="HOGENOM" id="CLU_069318_1_0_7"/>
<protein>
    <submittedName>
        <fullName evidence="1">Putative formiminoglutamase</fullName>
    </submittedName>
</protein>
<dbReference type="KEGG" id="bex:A11Q_1515"/>
<keyword evidence="2" id="KW-1185">Reference proteome</keyword>
<dbReference type="Proteomes" id="UP000012040">
    <property type="component" value="Chromosome"/>
</dbReference>
<dbReference type="PATRIC" id="fig|1184267.3.peg.1532"/>
<accession>M4VCG9</accession>
<dbReference type="InterPro" id="IPR007709">
    <property type="entry name" value="N-FG_amidohydro"/>
</dbReference>
<dbReference type="Pfam" id="PF05013">
    <property type="entry name" value="FGase"/>
    <property type="match status" value="1"/>
</dbReference>
<evidence type="ECO:0000313" key="1">
    <source>
        <dbReference type="EMBL" id="AGH95731.1"/>
    </source>
</evidence>
<evidence type="ECO:0000313" key="2">
    <source>
        <dbReference type="Proteomes" id="UP000012040"/>
    </source>
</evidence>
<proteinExistence type="predicted"/>
<dbReference type="AlphaFoldDB" id="M4VCG9"/>
<name>M4VCG9_9BACT</name>
<dbReference type="SUPFAM" id="SSF53187">
    <property type="entry name" value="Zn-dependent exopeptidases"/>
    <property type="match status" value="1"/>
</dbReference>
<gene>
    <name evidence="1" type="ORF">A11Q_1515</name>
</gene>
<dbReference type="eggNOG" id="COG3741">
    <property type="taxonomic scope" value="Bacteria"/>
</dbReference>
<dbReference type="RefSeq" id="WP_015470221.1">
    <property type="nucleotide sequence ID" value="NC_020813.1"/>
</dbReference>
<organism evidence="1 2">
    <name type="scientific">Pseudobdellovibrio exovorus JSS</name>
    <dbReference type="NCBI Taxonomy" id="1184267"/>
    <lineage>
        <taxon>Bacteria</taxon>
        <taxon>Pseudomonadati</taxon>
        <taxon>Bdellovibrionota</taxon>
        <taxon>Bdellovibrionia</taxon>
        <taxon>Bdellovibrionales</taxon>
        <taxon>Pseudobdellovibrionaceae</taxon>
        <taxon>Pseudobdellovibrio</taxon>
    </lineage>
</organism>
<reference evidence="1 2" key="1">
    <citation type="journal article" date="2013" name="ISME J.">
        <title>By their genes ye shall know them: genomic signatures of predatory bacteria.</title>
        <authorList>
            <person name="Pasternak Z."/>
            <person name="Pietrokovski S."/>
            <person name="Rotem O."/>
            <person name="Gophna U."/>
            <person name="Lurie-Weinberger M.N."/>
            <person name="Jurkevitch E."/>
        </authorList>
    </citation>
    <scope>NUCLEOTIDE SEQUENCE [LARGE SCALE GENOMIC DNA]</scope>
    <source>
        <strain evidence="1 2">JSS</strain>
    </source>
</reference>
<sequence length="271" mass="30975">MSQTIPFFISIPHSGERVPEQTPWLKTLPEEILMADVDRYVDLLYKPTLESLQIPSQMTDWHRYAVDLNRIPTDVDASSVVGAPKPAGTHADGYHWVMTKNEVQLMPAPMSEKIHEELTELIYEPFHAGVRNHYDFFKKNGHPNVFHIDAHSMPSLGTRMHRDPGETRADIVISDCLGKSCHPKFRDLVIAAYATAGFKVGYNWPYMGGRVTEQYGHPQVGQHAIQVELNRALYMDERTKQLLPQHQEVRNKLLQAIAYVKSELHKINLTE</sequence>